<dbReference type="EMBL" id="MLJW01001522">
    <property type="protein sequence ID" value="OIQ77848.1"/>
    <property type="molecule type" value="Genomic_DNA"/>
</dbReference>
<dbReference type="AlphaFoldDB" id="A0A1J5Q3F3"/>
<reference evidence="2" key="1">
    <citation type="submission" date="2016-10" db="EMBL/GenBank/DDBJ databases">
        <title>Sequence of Gallionella enrichment culture.</title>
        <authorList>
            <person name="Poehlein A."/>
            <person name="Muehling M."/>
            <person name="Daniel R."/>
        </authorList>
    </citation>
    <scope>NUCLEOTIDE SEQUENCE</scope>
</reference>
<gene>
    <name evidence="2" type="ORF">GALL_404560</name>
</gene>
<keyword evidence="1" id="KW-1133">Transmembrane helix</keyword>
<feature type="transmembrane region" description="Helical" evidence="1">
    <location>
        <begin position="21"/>
        <end position="43"/>
    </location>
</feature>
<name>A0A1J5Q3F3_9ZZZZ</name>
<comment type="caution">
    <text evidence="2">The sequence shown here is derived from an EMBL/GenBank/DDBJ whole genome shotgun (WGS) entry which is preliminary data.</text>
</comment>
<proteinExistence type="predicted"/>
<keyword evidence="1" id="KW-0472">Membrane</keyword>
<evidence type="ECO:0000313" key="2">
    <source>
        <dbReference type="EMBL" id="OIQ77848.1"/>
    </source>
</evidence>
<sequence length="82" mass="8732">MPRDPQASNWSRVRSALFSDTALALLLVICIVALASVVSYAFVQSALAYLDWLDCGLRQSRGAEPARIVSSFSSSSPPGVST</sequence>
<protein>
    <submittedName>
        <fullName evidence="2">Uncharacterized protein</fullName>
    </submittedName>
</protein>
<organism evidence="2">
    <name type="scientific">mine drainage metagenome</name>
    <dbReference type="NCBI Taxonomy" id="410659"/>
    <lineage>
        <taxon>unclassified sequences</taxon>
        <taxon>metagenomes</taxon>
        <taxon>ecological metagenomes</taxon>
    </lineage>
</organism>
<keyword evidence="1" id="KW-0812">Transmembrane</keyword>
<evidence type="ECO:0000256" key="1">
    <source>
        <dbReference type="SAM" id="Phobius"/>
    </source>
</evidence>
<accession>A0A1J5Q3F3</accession>